<dbReference type="AlphaFoldDB" id="A0A0A9B3Z4"/>
<evidence type="ECO:0000313" key="1">
    <source>
        <dbReference type="EMBL" id="JAD58699.1"/>
    </source>
</evidence>
<reference evidence="1" key="2">
    <citation type="journal article" date="2015" name="Data Brief">
        <title>Shoot transcriptome of the giant reed, Arundo donax.</title>
        <authorList>
            <person name="Barrero R.A."/>
            <person name="Guerrero F.D."/>
            <person name="Moolhuijzen P."/>
            <person name="Goolsby J.A."/>
            <person name="Tidwell J."/>
            <person name="Bellgard S.E."/>
            <person name="Bellgard M.I."/>
        </authorList>
    </citation>
    <scope>NUCLEOTIDE SEQUENCE</scope>
    <source>
        <tissue evidence="1">Shoot tissue taken approximately 20 cm above the soil surface</tissue>
    </source>
</reference>
<accession>A0A0A9B3Z4</accession>
<name>A0A0A9B3Z4_ARUDO</name>
<dbReference type="EMBL" id="GBRH01239196">
    <property type="protein sequence ID" value="JAD58699.1"/>
    <property type="molecule type" value="Transcribed_RNA"/>
</dbReference>
<protein>
    <submittedName>
        <fullName evidence="1">Uncharacterized protein</fullName>
    </submittedName>
</protein>
<sequence length="55" mass="6217">MNVIQGGRRRNKEKEEREWRTCVTIADIHTANVVVASAFRTPCIAVDSNCQPPFT</sequence>
<reference evidence="1" key="1">
    <citation type="submission" date="2014-09" db="EMBL/GenBank/DDBJ databases">
        <authorList>
            <person name="Magalhaes I.L.F."/>
            <person name="Oliveira U."/>
            <person name="Santos F.R."/>
            <person name="Vidigal T.H.D.A."/>
            <person name="Brescovit A.D."/>
            <person name="Santos A.J."/>
        </authorList>
    </citation>
    <scope>NUCLEOTIDE SEQUENCE</scope>
    <source>
        <tissue evidence="1">Shoot tissue taken approximately 20 cm above the soil surface</tissue>
    </source>
</reference>
<organism evidence="1">
    <name type="scientific">Arundo donax</name>
    <name type="common">Giant reed</name>
    <name type="synonym">Donax arundinaceus</name>
    <dbReference type="NCBI Taxonomy" id="35708"/>
    <lineage>
        <taxon>Eukaryota</taxon>
        <taxon>Viridiplantae</taxon>
        <taxon>Streptophyta</taxon>
        <taxon>Embryophyta</taxon>
        <taxon>Tracheophyta</taxon>
        <taxon>Spermatophyta</taxon>
        <taxon>Magnoliopsida</taxon>
        <taxon>Liliopsida</taxon>
        <taxon>Poales</taxon>
        <taxon>Poaceae</taxon>
        <taxon>PACMAD clade</taxon>
        <taxon>Arundinoideae</taxon>
        <taxon>Arundineae</taxon>
        <taxon>Arundo</taxon>
    </lineage>
</organism>
<proteinExistence type="predicted"/>